<protein>
    <submittedName>
        <fullName evidence="2">Sugar isomerase</fullName>
    </submittedName>
</protein>
<reference evidence="2 3" key="1">
    <citation type="submission" date="2017-09" db="EMBL/GenBank/DDBJ databases">
        <title>Depth-based differentiation of microbial function through sediment-hosted aquifers and enrichment of novel symbionts in the deep terrestrial subsurface.</title>
        <authorList>
            <person name="Probst A.J."/>
            <person name="Ladd B."/>
            <person name="Jarett J.K."/>
            <person name="Geller-Mcgrath D.E."/>
            <person name="Sieber C.M."/>
            <person name="Emerson J.B."/>
            <person name="Anantharaman K."/>
            <person name="Thomas B.C."/>
            <person name="Malmstrom R."/>
            <person name="Stieglmeier M."/>
            <person name="Klingl A."/>
            <person name="Woyke T."/>
            <person name="Ryan C.M."/>
            <person name="Banfield J.F."/>
        </authorList>
    </citation>
    <scope>NUCLEOTIDE SEQUENCE [LARGE SCALE GENOMIC DNA]</scope>
    <source>
        <strain evidence="2">CG23_combo_of_CG06-09_8_20_14_all_48_7</strain>
    </source>
</reference>
<evidence type="ECO:0000313" key="3">
    <source>
        <dbReference type="Proteomes" id="UP000230392"/>
    </source>
</evidence>
<keyword evidence="2" id="KW-0413">Isomerase</keyword>
<dbReference type="Pfam" id="PF01261">
    <property type="entry name" value="AP_endonuc_2"/>
    <property type="match status" value="1"/>
</dbReference>
<evidence type="ECO:0000313" key="2">
    <source>
        <dbReference type="EMBL" id="PIP15470.1"/>
    </source>
</evidence>
<evidence type="ECO:0000259" key="1">
    <source>
        <dbReference type="Pfam" id="PF01261"/>
    </source>
</evidence>
<dbReference type="Gene3D" id="3.20.20.150">
    <property type="entry name" value="Divalent-metal-dependent TIM barrel enzymes"/>
    <property type="match status" value="1"/>
</dbReference>
<comment type="caution">
    <text evidence="2">The sequence shown here is derived from an EMBL/GenBank/DDBJ whole genome shotgun (WGS) entry which is preliminary data.</text>
</comment>
<dbReference type="EMBL" id="PCRF01000281">
    <property type="protein sequence ID" value="PIP15470.1"/>
    <property type="molecule type" value="Genomic_DNA"/>
</dbReference>
<name>A0A2G9Y8C4_9BACT</name>
<organism evidence="2 3">
    <name type="scientific">bacterium (Candidatus Ratteibacteria) CG23_combo_of_CG06-09_8_20_14_all_48_7</name>
    <dbReference type="NCBI Taxonomy" id="2014292"/>
    <lineage>
        <taxon>Bacteria</taxon>
        <taxon>Candidatus Ratteibacteria</taxon>
    </lineage>
</organism>
<dbReference type="InterPro" id="IPR013022">
    <property type="entry name" value="Xyl_isomerase-like_TIM-brl"/>
</dbReference>
<dbReference type="AlphaFoldDB" id="A0A2G9Y8C4"/>
<sequence length="196" mass="21962">MTDGDDMKISEKSLGNLDKEFNGYLEGDKVNRFFAEFGIRFAAGHWCAGDFLDRFATTGYNPEMKSDIVSQLKRVAAAEIEGVEFHESLFIDKNRRKDSAKIIEVKDVIKALRLTPTNMNTNLWTDPHWKLGGLTNPDKGIRKEAVAIALQSAEIAKDMGCSSVALWPGSDGWDYNFEANYGVLLDRFIEGCIEIN</sequence>
<dbReference type="InterPro" id="IPR036237">
    <property type="entry name" value="Xyl_isomerase-like_sf"/>
</dbReference>
<proteinExistence type="predicted"/>
<feature type="non-terminal residue" evidence="2">
    <location>
        <position position="196"/>
    </location>
</feature>
<dbReference type="SUPFAM" id="SSF51658">
    <property type="entry name" value="Xylose isomerase-like"/>
    <property type="match status" value="1"/>
</dbReference>
<dbReference type="GO" id="GO:0016853">
    <property type="term" value="F:isomerase activity"/>
    <property type="evidence" value="ECO:0007669"/>
    <property type="project" value="UniProtKB-KW"/>
</dbReference>
<feature type="domain" description="Xylose isomerase-like TIM barrel" evidence="1">
    <location>
        <begin position="73"/>
        <end position="190"/>
    </location>
</feature>
<accession>A0A2G9Y8C4</accession>
<gene>
    <name evidence="2" type="ORF">COX46_05755</name>
</gene>
<dbReference type="Proteomes" id="UP000230392">
    <property type="component" value="Unassembled WGS sequence"/>
</dbReference>